<keyword evidence="3" id="KW-0749">Sporulation</keyword>
<keyword evidence="4" id="KW-0843">Virulence</keyword>
<dbReference type="Proteomes" id="UP001157439">
    <property type="component" value="Unassembled WGS sequence"/>
</dbReference>
<name>A0AA37TPU2_9GAMM</name>
<evidence type="ECO:0000256" key="2">
    <source>
        <dbReference type="ARBA" id="ARBA00022656"/>
    </source>
</evidence>
<dbReference type="GO" id="GO:0090729">
    <property type="term" value="F:toxin activity"/>
    <property type="evidence" value="ECO:0007669"/>
    <property type="project" value="UniProtKB-KW"/>
</dbReference>
<protein>
    <submittedName>
        <fullName evidence="5">Uncharacterized protein</fullName>
    </submittedName>
</protein>
<comment type="similarity">
    <text evidence="1">Belongs to the delta endotoxin family.</text>
</comment>
<evidence type="ECO:0000313" key="5">
    <source>
        <dbReference type="EMBL" id="GLS83423.1"/>
    </source>
</evidence>
<keyword evidence="2" id="KW-0800">Toxin</keyword>
<sequence>MIEQPPEIEQTVVGGATVSWVAGLVVQAAASAIKNGVKNVISGAVFGSGDPQVVNLSAESLAQIENIVAAGFDEHEKGELLSSLEALQIVMKDFYIEMENGTRNEFYAQQMYSRSTDVITHTAFDSKKPYYAELTNQYAMAASMRYAVYADLAANQDYASAELESRGNEMADELELRGTQANILVNGQVTITPQTTTNCTIRAMTTCTNYFVTDAYTGSTYRYFFADYGPGNATFAYNKLEQLRDDYKALIKGEEYQNIVDQLRTKY</sequence>
<dbReference type="GO" id="GO:0030435">
    <property type="term" value="P:sporulation resulting in formation of a cellular spore"/>
    <property type="evidence" value="ECO:0007669"/>
    <property type="project" value="UniProtKB-KW"/>
</dbReference>
<dbReference type="InterPro" id="IPR036716">
    <property type="entry name" value="Pest_crys_N_sf"/>
</dbReference>
<dbReference type="AlphaFoldDB" id="A0AA37TPU2"/>
<keyword evidence="6" id="KW-1185">Reference proteome</keyword>
<evidence type="ECO:0000256" key="1">
    <source>
        <dbReference type="ARBA" id="ARBA00007819"/>
    </source>
</evidence>
<dbReference type="Gene3D" id="1.20.190.10">
    <property type="entry name" value="Pesticidal crystal protein, N-terminal domain"/>
    <property type="match status" value="1"/>
</dbReference>
<dbReference type="RefSeq" id="WP_095497024.1">
    <property type="nucleotide sequence ID" value="NZ_BSPO01000002.1"/>
</dbReference>
<evidence type="ECO:0000256" key="3">
    <source>
        <dbReference type="ARBA" id="ARBA00022969"/>
    </source>
</evidence>
<evidence type="ECO:0000256" key="4">
    <source>
        <dbReference type="ARBA" id="ARBA00023026"/>
    </source>
</evidence>
<dbReference type="EMBL" id="BSPO01000002">
    <property type="protein sequence ID" value="GLS83423.1"/>
    <property type="molecule type" value="Genomic_DNA"/>
</dbReference>
<gene>
    <name evidence="5" type="ORF">GCM10007894_14000</name>
</gene>
<proteinExistence type="inferred from homology"/>
<reference evidence="5 6" key="1">
    <citation type="journal article" date="2014" name="Int. J. Syst. Evol. Microbiol.">
        <title>Complete genome sequence of Corynebacterium casei LMG S-19264T (=DSM 44701T), isolated from a smear-ripened cheese.</title>
        <authorList>
            <consortium name="US DOE Joint Genome Institute (JGI-PGF)"/>
            <person name="Walter F."/>
            <person name="Albersmeier A."/>
            <person name="Kalinowski J."/>
            <person name="Ruckert C."/>
        </authorList>
    </citation>
    <scope>NUCLEOTIDE SEQUENCE [LARGE SCALE GENOMIC DNA]</scope>
    <source>
        <strain evidence="5 6">NBRC 112785</strain>
    </source>
</reference>
<comment type="caution">
    <text evidence="5">The sequence shown here is derived from an EMBL/GenBank/DDBJ whole genome shotgun (WGS) entry which is preliminary data.</text>
</comment>
<organism evidence="5 6">
    <name type="scientific">Paraferrimonas haliotis</name>
    <dbReference type="NCBI Taxonomy" id="2013866"/>
    <lineage>
        <taxon>Bacteria</taxon>
        <taxon>Pseudomonadati</taxon>
        <taxon>Pseudomonadota</taxon>
        <taxon>Gammaproteobacteria</taxon>
        <taxon>Alteromonadales</taxon>
        <taxon>Ferrimonadaceae</taxon>
        <taxon>Paraferrimonas</taxon>
    </lineage>
</organism>
<accession>A0AA37TPU2</accession>
<evidence type="ECO:0000313" key="6">
    <source>
        <dbReference type="Proteomes" id="UP001157439"/>
    </source>
</evidence>